<dbReference type="InterPro" id="IPR027363">
    <property type="entry name" value="M1Pi_N"/>
</dbReference>
<proteinExistence type="inferred from homology"/>
<dbReference type="STRING" id="1400863.BN873_660045"/>
<dbReference type="InterPro" id="IPR000649">
    <property type="entry name" value="IF-2B-related"/>
</dbReference>
<reference evidence="2" key="2">
    <citation type="submission" date="2014-03" db="EMBL/GenBank/DDBJ databases">
        <title>Candidatus Competibacter-lineage genomes retrieved from metagenomes reveal functional metabolic diversity.</title>
        <authorList>
            <person name="McIlroy S.J."/>
            <person name="Albertsen M."/>
            <person name="Andresen E.K."/>
            <person name="Saunders A.M."/>
            <person name="Kristiansen R."/>
            <person name="Stokholm-Bjerregaard M."/>
            <person name="Nielsen K.L."/>
            <person name="Nielsen P.H."/>
        </authorList>
    </citation>
    <scope>NUCLEOTIDE SEQUENCE</scope>
    <source>
        <strain evidence="2">Run_A_D11</strain>
    </source>
</reference>
<evidence type="ECO:0000313" key="2">
    <source>
        <dbReference type="EMBL" id="CDI03811.1"/>
    </source>
</evidence>
<dbReference type="Gene3D" id="1.20.120.420">
    <property type="entry name" value="translation initiation factor eif-2b, domain 1"/>
    <property type="match status" value="1"/>
</dbReference>
<dbReference type="GO" id="GO:0019509">
    <property type="term" value="P:L-methionine salvage from methylthioadenosine"/>
    <property type="evidence" value="ECO:0007669"/>
    <property type="project" value="TreeGrafter"/>
</dbReference>
<dbReference type="PANTHER" id="PTHR43475:SF2">
    <property type="entry name" value="RIBOSE 1,5-BISPHOSPHATE ISOMERASE"/>
    <property type="match status" value="1"/>
</dbReference>
<sequence>MNLTEFNRKAREIRDDRVRGASELARCCLAVLAQAACEVPAEEITPWRALLLRLARELAVIRPSMAPIKNLVDAWSASVALDVVSDLPTARRLAAEAAERLIAHSRQAVSDCAAQAARLLGPGRRVMTHSFSSTVLKTCRLLQDTGLQMIVTESRPLEEGRRLAEQLSAWAVPTTYITEAQMALFVAKADAVLVGADSLLADGAVVNKVGTHLLALAAHEYGVPFYVCCERFKRWRADEPVPDLEEMASTELGVPDWPKVKIRNVYFEVTPAHLVSRWIDEAGVHDGIVEK</sequence>
<dbReference type="OrthoDB" id="6113936at2"/>
<name>W6M798_9GAMM</name>
<keyword evidence="3" id="KW-1185">Reference proteome</keyword>
<keyword evidence="2" id="KW-0396">Initiation factor</keyword>
<evidence type="ECO:0000313" key="3">
    <source>
        <dbReference type="Proteomes" id="UP000035760"/>
    </source>
</evidence>
<dbReference type="InterPro" id="IPR042529">
    <property type="entry name" value="IF_2B-like_C"/>
</dbReference>
<protein>
    <submittedName>
        <fullName evidence="2">Initiation factor 2B related protein</fullName>
    </submittedName>
</protein>
<organism evidence="2 3">
    <name type="scientific">Candidatus Competibacter denitrificans Run_A_D11</name>
    <dbReference type="NCBI Taxonomy" id="1400863"/>
    <lineage>
        <taxon>Bacteria</taxon>
        <taxon>Pseudomonadati</taxon>
        <taxon>Pseudomonadota</taxon>
        <taxon>Gammaproteobacteria</taxon>
        <taxon>Candidatus Competibacteraceae</taxon>
        <taxon>Candidatus Competibacter</taxon>
    </lineage>
</organism>
<dbReference type="Pfam" id="PF01008">
    <property type="entry name" value="IF-2B"/>
    <property type="match status" value="1"/>
</dbReference>
<gene>
    <name evidence="2" type="ORF">BN873_660045</name>
</gene>
<dbReference type="Proteomes" id="UP000035760">
    <property type="component" value="Unassembled WGS sequence"/>
</dbReference>
<dbReference type="EMBL" id="CBTJ020000076">
    <property type="protein sequence ID" value="CDI03811.1"/>
    <property type="molecule type" value="Genomic_DNA"/>
</dbReference>
<dbReference type="Gene3D" id="3.40.50.10470">
    <property type="entry name" value="Translation initiation factor eif-2b, domain 2"/>
    <property type="match status" value="1"/>
</dbReference>
<evidence type="ECO:0000256" key="1">
    <source>
        <dbReference type="RuleBase" id="RU003814"/>
    </source>
</evidence>
<dbReference type="GO" id="GO:0046523">
    <property type="term" value="F:S-methyl-5-thioribose-1-phosphate isomerase activity"/>
    <property type="evidence" value="ECO:0007669"/>
    <property type="project" value="TreeGrafter"/>
</dbReference>
<accession>W6M798</accession>
<keyword evidence="2" id="KW-0648">Protein biosynthesis</keyword>
<dbReference type="RefSeq" id="WP_048674985.1">
    <property type="nucleotide sequence ID" value="NZ_CBTJ020000076.1"/>
</dbReference>
<dbReference type="AlphaFoldDB" id="W6M798"/>
<reference evidence="2" key="1">
    <citation type="submission" date="2013-07" db="EMBL/GenBank/DDBJ databases">
        <authorList>
            <person name="McIlroy S."/>
        </authorList>
    </citation>
    <scope>NUCLEOTIDE SEQUENCE [LARGE SCALE GENOMIC DNA]</scope>
    <source>
        <strain evidence="2">Run_A_D11</strain>
    </source>
</reference>
<dbReference type="PANTHER" id="PTHR43475">
    <property type="entry name" value="METHYLTHIORIBOSE-1-PHOSPHATE ISOMERASE"/>
    <property type="match status" value="1"/>
</dbReference>
<comment type="caution">
    <text evidence="2">The sequence shown here is derived from an EMBL/GenBank/DDBJ whole genome shotgun (WGS) entry which is preliminary data.</text>
</comment>
<dbReference type="GO" id="GO:0003743">
    <property type="term" value="F:translation initiation factor activity"/>
    <property type="evidence" value="ECO:0007669"/>
    <property type="project" value="UniProtKB-KW"/>
</dbReference>
<dbReference type="InterPro" id="IPR037171">
    <property type="entry name" value="NagB/RpiA_transferase-like"/>
</dbReference>
<comment type="similarity">
    <text evidence="1">Belongs to the eIF-2B alpha/beta/delta subunits family.</text>
</comment>
<dbReference type="SUPFAM" id="SSF100950">
    <property type="entry name" value="NagB/RpiA/CoA transferase-like"/>
    <property type="match status" value="1"/>
</dbReference>